<dbReference type="SUPFAM" id="SSF82866">
    <property type="entry name" value="Multidrug efflux transporter AcrB transmembrane domain"/>
    <property type="match status" value="1"/>
</dbReference>
<feature type="transmembrane region" description="Helical" evidence="10">
    <location>
        <begin position="440"/>
        <end position="458"/>
    </location>
</feature>
<keyword evidence="5" id="KW-0653">Protein transport</keyword>
<dbReference type="NCBIfam" id="TIGR00916">
    <property type="entry name" value="2A0604s01"/>
    <property type="match status" value="1"/>
</dbReference>
<evidence type="ECO:0000256" key="9">
    <source>
        <dbReference type="SAM" id="MobiDB-lite"/>
    </source>
</evidence>
<dbReference type="InterPro" id="IPR048634">
    <property type="entry name" value="SecD_SecF_C"/>
</dbReference>
<dbReference type="InterPro" id="IPR055344">
    <property type="entry name" value="SecD_SecF_C_bact"/>
</dbReference>
<feature type="region of interest" description="Disordered" evidence="9">
    <location>
        <begin position="132"/>
        <end position="163"/>
    </location>
</feature>
<feature type="transmembrane region" description="Helical" evidence="10">
    <location>
        <begin position="464"/>
        <end position="483"/>
    </location>
</feature>
<evidence type="ECO:0000256" key="7">
    <source>
        <dbReference type="ARBA" id="ARBA00023010"/>
    </source>
</evidence>
<keyword evidence="4 10" id="KW-0812">Transmembrane</keyword>
<accession>A0A6J6E2P2</accession>
<organism evidence="14">
    <name type="scientific">freshwater metagenome</name>
    <dbReference type="NCBI Taxonomy" id="449393"/>
    <lineage>
        <taxon>unclassified sequences</taxon>
        <taxon>metagenomes</taxon>
        <taxon>ecological metagenomes</taxon>
    </lineage>
</organism>
<feature type="compositionally biased region" description="Pro residues" evidence="9">
    <location>
        <begin position="149"/>
        <end position="159"/>
    </location>
</feature>
<keyword evidence="3" id="KW-1003">Cell membrane</keyword>
<feature type="domain" description="Protein export membrane protein SecD/SecF C-terminal" evidence="11">
    <location>
        <begin position="318"/>
        <end position="492"/>
    </location>
</feature>
<evidence type="ECO:0000259" key="13">
    <source>
        <dbReference type="Pfam" id="PF22599"/>
    </source>
</evidence>
<gene>
    <name evidence="14" type="ORF">UFOPK1740_00207</name>
</gene>
<dbReference type="HAMAP" id="MF_01463_B">
    <property type="entry name" value="SecD_B"/>
    <property type="match status" value="1"/>
</dbReference>
<feature type="domain" description="SecDF P1 head subdomain" evidence="13">
    <location>
        <begin position="208"/>
        <end position="315"/>
    </location>
</feature>
<reference evidence="14" key="1">
    <citation type="submission" date="2020-05" db="EMBL/GenBank/DDBJ databases">
        <authorList>
            <person name="Chiriac C."/>
            <person name="Salcher M."/>
            <person name="Ghai R."/>
            <person name="Kavagutti S V."/>
        </authorList>
    </citation>
    <scope>NUCLEOTIDE SEQUENCE</scope>
</reference>
<protein>
    <submittedName>
        <fullName evidence="14">Unannotated protein</fullName>
    </submittedName>
</protein>
<evidence type="ECO:0000256" key="6">
    <source>
        <dbReference type="ARBA" id="ARBA00022989"/>
    </source>
</evidence>
<name>A0A6J6E2P2_9ZZZZ</name>
<feature type="transmembrane region" description="Helical" evidence="10">
    <location>
        <begin position="362"/>
        <end position="381"/>
    </location>
</feature>
<sequence>MSAANRARPARLLVLFLIVAVATSLWTYWPGQSTEARLGLDLRGGTQVILTPELAPGAEGTLTQDQINQTVEIIRQRVNGFGVAEAEVTVQGSGTNSAIVVTVPGVNPEGITNLLKQTARLDFRAVLAAGTGLEFPAPTPSPSGTESPSPQPTPAPQPSQLPVQAATSEEIFDQYLSLNCLTPGLLQGGRSDDPTKYMVTCSKDGFEKFLLAPAFITGDQVSDSQATLPQQGAGGWMVTLDFDSLGATKLSEASIALSKLPSPQNRFGIVLDGLVVSAPFFSEPILGGKAQIEGSFKADEAKQLSQVLRYGALPVTLTIAESTSISPTLGQDQLSAGILAGLIGLGLVVIYLMLYYRVLGTVAVLSLVVAAGLTWLLIVSLGRSIGFTLTLAGIAGAIVAIGITADSFVVYFERIRDEIRDGKTLRVATELAWVRARRTLLAADFVSLLAAVVLYALSVGSVRGFAFTLGLTTLIDVLVAFWFTHPLVTYFGRTKWAESGGMLTGVSRKRLTAGSPILNESGK</sequence>
<keyword evidence="6 10" id="KW-1133">Transmembrane helix</keyword>
<keyword evidence="7" id="KW-0811">Translocation</keyword>
<dbReference type="Gene3D" id="1.20.1640.10">
    <property type="entry name" value="Multidrug efflux transporter AcrB transmembrane domain"/>
    <property type="match status" value="1"/>
</dbReference>
<keyword evidence="8 10" id="KW-0472">Membrane</keyword>
<evidence type="ECO:0000313" key="14">
    <source>
        <dbReference type="EMBL" id="CAB4570612.1"/>
    </source>
</evidence>
<evidence type="ECO:0000256" key="8">
    <source>
        <dbReference type="ARBA" id="ARBA00023136"/>
    </source>
</evidence>
<dbReference type="GO" id="GO:0005886">
    <property type="term" value="C:plasma membrane"/>
    <property type="evidence" value="ECO:0007669"/>
    <property type="project" value="UniProtKB-SubCell"/>
</dbReference>
<feature type="transmembrane region" description="Helical" evidence="10">
    <location>
        <begin position="12"/>
        <end position="29"/>
    </location>
</feature>
<dbReference type="PANTHER" id="PTHR30081">
    <property type="entry name" value="PROTEIN-EXPORT MEMBRANE PROTEIN SEC"/>
    <property type="match status" value="1"/>
</dbReference>
<feature type="domain" description="Protein translocase subunit SecDF P1" evidence="12">
    <location>
        <begin position="67"/>
        <end position="126"/>
    </location>
</feature>
<feature type="transmembrane region" description="Helical" evidence="10">
    <location>
        <begin position="387"/>
        <end position="412"/>
    </location>
</feature>
<dbReference type="EMBL" id="CAEZTU010000005">
    <property type="protein sequence ID" value="CAB4570612.1"/>
    <property type="molecule type" value="Genomic_DNA"/>
</dbReference>
<dbReference type="InterPro" id="IPR005791">
    <property type="entry name" value="SecD"/>
</dbReference>
<evidence type="ECO:0000256" key="2">
    <source>
        <dbReference type="ARBA" id="ARBA00022448"/>
    </source>
</evidence>
<evidence type="ECO:0000256" key="5">
    <source>
        <dbReference type="ARBA" id="ARBA00022927"/>
    </source>
</evidence>
<dbReference type="InterPro" id="IPR022813">
    <property type="entry name" value="SecD/SecF_arch_bac"/>
</dbReference>
<evidence type="ECO:0000256" key="4">
    <source>
        <dbReference type="ARBA" id="ARBA00022692"/>
    </source>
</evidence>
<dbReference type="AlphaFoldDB" id="A0A6J6E2P2"/>
<dbReference type="InterPro" id="IPR048631">
    <property type="entry name" value="SecD_1st"/>
</dbReference>
<evidence type="ECO:0000256" key="1">
    <source>
        <dbReference type="ARBA" id="ARBA00004651"/>
    </source>
</evidence>
<evidence type="ECO:0000259" key="12">
    <source>
        <dbReference type="Pfam" id="PF21760"/>
    </source>
</evidence>
<dbReference type="Gene3D" id="3.30.70.3220">
    <property type="match status" value="1"/>
</dbReference>
<dbReference type="GO" id="GO:0006886">
    <property type="term" value="P:intracellular protein transport"/>
    <property type="evidence" value="ECO:0007669"/>
    <property type="project" value="InterPro"/>
</dbReference>
<evidence type="ECO:0000256" key="3">
    <source>
        <dbReference type="ARBA" id="ARBA00022475"/>
    </source>
</evidence>
<dbReference type="NCBIfam" id="TIGR01129">
    <property type="entry name" value="secD"/>
    <property type="match status" value="1"/>
</dbReference>
<dbReference type="Pfam" id="PF02355">
    <property type="entry name" value="SecD_SecF_C"/>
    <property type="match status" value="1"/>
</dbReference>
<dbReference type="GO" id="GO:0015450">
    <property type="term" value="F:protein-transporting ATPase activity"/>
    <property type="evidence" value="ECO:0007669"/>
    <property type="project" value="InterPro"/>
</dbReference>
<proteinExistence type="inferred from homology"/>
<dbReference type="Pfam" id="PF21760">
    <property type="entry name" value="SecD_1st"/>
    <property type="match status" value="1"/>
</dbReference>
<dbReference type="Pfam" id="PF22599">
    <property type="entry name" value="SecDF_P1_head"/>
    <property type="match status" value="1"/>
</dbReference>
<keyword evidence="2" id="KW-0813">Transport</keyword>
<dbReference type="PANTHER" id="PTHR30081:SF1">
    <property type="entry name" value="PROTEIN TRANSLOCASE SUBUNIT SECD"/>
    <property type="match status" value="1"/>
</dbReference>
<dbReference type="InterPro" id="IPR054384">
    <property type="entry name" value="SecDF_P1_head"/>
</dbReference>
<evidence type="ECO:0000259" key="11">
    <source>
        <dbReference type="Pfam" id="PF02355"/>
    </source>
</evidence>
<feature type="transmembrane region" description="Helical" evidence="10">
    <location>
        <begin position="334"/>
        <end position="355"/>
    </location>
</feature>
<comment type="subcellular location">
    <subcellularLocation>
        <location evidence="1">Cell membrane</location>
        <topology evidence="1">Multi-pass membrane protein</topology>
    </subcellularLocation>
</comment>
<dbReference type="Gene3D" id="3.30.1360.200">
    <property type="match status" value="1"/>
</dbReference>
<evidence type="ECO:0000256" key="10">
    <source>
        <dbReference type="SAM" id="Phobius"/>
    </source>
</evidence>